<name>A0A811V6D1_CERCA</name>
<proteinExistence type="predicted"/>
<dbReference type="Proteomes" id="UP000606786">
    <property type="component" value="Unassembled WGS sequence"/>
</dbReference>
<organism evidence="1 2">
    <name type="scientific">Ceratitis capitata</name>
    <name type="common">Mediterranean fruit fly</name>
    <name type="synonym">Tephritis capitata</name>
    <dbReference type="NCBI Taxonomy" id="7213"/>
    <lineage>
        <taxon>Eukaryota</taxon>
        <taxon>Metazoa</taxon>
        <taxon>Ecdysozoa</taxon>
        <taxon>Arthropoda</taxon>
        <taxon>Hexapoda</taxon>
        <taxon>Insecta</taxon>
        <taxon>Pterygota</taxon>
        <taxon>Neoptera</taxon>
        <taxon>Endopterygota</taxon>
        <taxon>Diptera</taxon>
        <taxon>Brachycera</taxon>
        <taxon>Muscomorpha</taxon>
        <taxon>Tephritoidea</taxon>
        <taxon>Tephritidae</taxon>
        <taxon>Ceratitis</taxon>
        <taxon>Ceratitis</taxon>
    </lineage>
</organism>
<dbReference type="EMBL" id="CAJHJT010000056">
    <property type="protein sequence ID" value="CAD7011455.1"/>
    <property type="molecule type" value="Genomic_DNA"/>
</dbReference>
<evidence type="ECO:0000313" key="1">
    <source>
        <dbReference type="EMBL" id="CAD7011455.1"/>
    </source>
</evidence>
<reference evidence="1" key="1">
    <citation type="submission" date="2020-11" db="EMBL/GenBank/DDBJ databases">
        <authorList>
            <person name="Whitehead M."/>
        </authorList>
    </citation>
    <scope>NUCLEOTIDE SEQUENCE</scope>
    <source>
        <strain evidence="1">EGII</strain>
    </source>
</reference>
<protein>
    <submittedName>
        <fullName evidence="1">(Mediterranean fruit fly) hypothetical protein</fullName>
    </submittedName>
</protein>
<evidence type="ECO:0000313" key="2">
    <source>
        <dbReference type="Proteomes" id="UP000606786"/>
    </source>
</evidence>
<comment type="caution">
    <text evidence="1">The sequence shown here is derived from an EMBL/GenBank/DDBJ whole genome shotgun (WGS) entry which is preliminary data.</text>
</comment>
<gene>
    <name evidence="1" type="ORF">CCAP1982_LOCUS19555</name>
</gene>
<accession>A0A811V6D1</accession>
<feature type="non-terminal residue" evidence="1">
    <location>
        <position position="133"/>
    </location>
</feature>
<sequence>MSRQRLVPYCNEDHYTLLHAGHRLTPCRQLPPLITQLSGTVTVLPTCAVYIYQINQRFLTRALLDPCSQTTKICKSLITKLRMWTLPVANLEMYEIVVGSSRDVLLTVKVIRKIGLKTSARHLNSCVAEKFTN</sequence>
<dbReference type="AlphaFoldDB" id="A0A811V6D1"/>
<keyword evidence="2" id="KW-1185">Reference proteome</keyword>